<evidence type="ECO:0000313" key="2">
    <source>
        <dbReference type="Proteomes" id="UP000249135"/>
    </source>
</evidence>
<evidence type="ECO:0000313" key="1">
    <source>
        <dbReference type="EMBL" id="PZQ75688.1"/>
    </source>
</evidence>
<comment type="caution">
    <text evidence="1">The sequence shown here is derived from an EMBL/GenBank/DDBJ whole genome shotgun (WGS) entry which is preliminary data.</text>
</comment>
<proteinExistence type="predicted"/>
<keyword evidence="1" id="KW-0808">Transferase</keyword>
<organism evidence="1 2">
    <name type="scientific">Variovorax paradoxus</name>
    <dbReference type="NCBI Taxonomy" id="34073"/>
    <lineage>
        <taxon>Bacteria</taxon>
        <taxon>Pseudomonadati</taxon>
        <taxon>Pseudomonadota</taxon>
        <taxon>Betaproteobacteria</taxon>
        <taxon>Burkholderiales</taxon>
        <taxon>Comamonadaceae</taxon>
        <taxon>Variovorax</taxon>
    </lineage>
</organism>
<name>A0A2W5QEM2_VARPD</name>
<sequence>MGFDFANVQVLAQACGSRPPMIWTHDFYTLCVDPFLMRNDVQFCGAPASDSSACTVCVKGEARKAHLRAMQSLFKRLQPVVVAPSPIMQRAWAASSSLDHRSSMVVPLAELTLGIPERIERGSSEPLRVAYLGPPLSVKGWVTFQRLVELAGSDARYAFFRFGYGVEHVPNVTEVAVKVTAEDPDAMIRAVSESRIDVVISWSECFESFSYVTCEALAAGAMVIARAGAGNVPALAASAGDGSRGIVVRSEVELFALFLSGSALDLAGRRLTRGEVRRTPGCAPQVVSIV</sequence>
<reference evidence="1 2" key="1">
    <citation type="submission" date="2017-08" db="EMBL/GenBank/DDBJ databases">
        <title>Infants hospitalized years apart are colonized by the same room-sourced microbial strains.</title>
        <authorList>
            <person name="Brooks B."/>
            <person name="Olm M.R."/>
            <person name="Firek B.A."/>
            <person name="Baker R."/>
            <person name="Thomas B.C."/>
            <person name="Morowitz M.J."/>
            <person name="Banfield J.F."/>
        </authorList>
    </citation>
    <scope>NUCLEOTIDE SEQUENCE [LARGE SCALE GENOMIC DNA]</scope>
    <source>
        <strain evidence="1">S2_005_003_R2_41</strain>
    </source>
</reference>
<dbReference type="GO" id="GO:0016740">
    <property type="term" value="F:transferase activity"/>
    <property type="evidence" value="ECO:0007669"/>
    <property type="project" value="UniProtKB-KW"/>
</dbReference>
<dbReference type="EMBL" id="QFPP01000078">
    <property type="protein sequence ID" value="PZQ75688.1"/>
    <property type="molecule type" value="Genomic_DNA"/>
</dbReference>
<dbReference type="AlphaFoldDB" id="A0A2W5QEM2"/>
<gene>
    <name evidence="1" type="ORF">DI563_09000</name>
</gene>
<dbReference type="SUPFAM" id="SSF53756">
    <property type="entry name" value="UDP-Glycosyltransferase/glycogen phosphorylase"/>
    <property type="match status" value="1"/>
</dbReference>
<protein>
    <submittedName>
        <fullName evidence="1">Glycosyltransferase family 1 protein</fullName>
    </submittedName>
</protein>
<accession>A0A2W5QEM2</accession>
<dbReference type="Proteomes" id="UP000249135">
    <property type="component" value="Unassembled WGS sequence"/>
</dbReference>